<organism evidence="1 2">
    <name type="scientific">Brachionus plicatilis</name>
    <name type="common">Marine rotifer</name>
    <name type="synonym">Brachionus muelleri</name>
    <dbReference type="NCBI Taxonomy" id="10195"/>
    <lineage>
        <taxon>Eukaryota</taxon>
        <taxon>Metazoa</taxon>
        <taxon>Spiralia</taxon>
        <taxon>Gnathifera</taxon>
        <taxon>Rotifera</taxon>
        <taxon>Eurotatoria</taxon>
        <taxon>Monogononta</taxon>
        <taxon>Pseudotrocha</taxon>
        <taxon>Ploima</taxon>
        <taxon>Brachionidae</taxon>
        <taxon>Brachionus</taxon>
    </lineage>
</organism>
<comment type="caution">
    <text evidence="1">The sequence shown here is derived from an EMBL/GenBank/DDBJ whole genome shotgun (WGS) entry which is preliminary data.</text>
</comment>
<evidence type="ECO:0000313" key="1">
    <source>
        <dbReference type="EMBL" id="RNA06663.1"/>
    </source>
</evidence>
<protein>
    <submittedName>
        <fullName evidence="1">Uncharacterized protein</fullName>
    </submittedName>
</protein>
<sequence length="191" mass="22435">MIPGQGYLKFLNLDFLFRDCEPHRKIANVKKLIRKVVPTLQRSFLQQLLLSPFASVPLVHPELQPFEIVPDKYSQSIILGSSILADELPRHVSHAIHLIALKSIVCLKYYKFYQIVNKLSDMSKLSIEYSQSDVQKSFLLMEQSETNFFRFLILANSHRFCRLPQFMKQNLLHFVLFVEQDFDYKNKKVNN</sequence>
<dbReference type="EMBL" id="REGN01007320">
    <property type="protein sequence ID" value="RNA06663.1"/>
    <property type="molecule type" value="Genomic_DNA"/>
</dbReference>
<dbReference type="AlphaFoldDB" id="A0A3M7Q5Q4"/>
<evidence type="ECO:0000313" key="2">
    <source>
        <dbReference type="Proteomes" id="UP000276133"/>
    </source>
</evidence>
<proteinExistence type="predicted"/>
<reference evidence="1 2" key="1">
    <citation type="journal article" date="2018" name="Sci. Rep.">
        <title>Genomic signatures of local adaptation to the degree of environmental predictability in rotifers.</title>
        <authorList>
            <person name="Franch-Gras L."/>
            <person name="Hahn C."/>
            <person name="Garcia-Roger E.M."/>
            <person name="Carmona M.J."/>
            <person name="Serra M."/>
            <person name="Gomez A."/>
        </authorList>
    </citation>
    <scope>NUCLEOTIDE SEQUENCE [LARGE SCALE GENOMIC DNA]</scope>
    <source>
        <strain evidence="1">HYR1</strain>
    </source>
</reference>
<dbReference type="Proteomes" id="UP000276133">
    <property type="component" value="Unassembled WGS sequence"/>
</dbReference>
<keyword evidence="2" id="KW-1185">Reference proteome</keyword>
<gene>
    <name evidence="1" type="ORF">BpHYR1_053852</name>
</gene>
<name>A0A3M7Q5Q4_BRAPC</name>
<accession>A0A3M7Q5Q4</accession>